<dbReference type="AlphaFoldDB" id="A0A1L9RV15"/>
<keyword evidence="2" id="KW-1185">Reference proteome</keyword>
<dbReference type="Proteomes" id="UP000184383">
    <property type="component" value="Unassembled WGS sequence"/>
</dbReference>
<proteinExistence type="predicted"/>
<evidence type="ECO:0000313" key="1">
    <source>
        <dbReference type="EMBL" id="OJJ38771.1"/>
    </source>
</evidence>
<dbReference type="GeneID" id="63750310"/>
<evidence type="ECO:0000313" key="2">
    <source>
        <dbReference type="Proteomes" id="UP000184383"/>
    </source>
</evidence>
<dbReference type="VEuPathDB" id="FungiDB:ASPWEDRAFT_36449"/>
<protein>
    <submittedName>
        <fullName evidence="1">Uncharacterized protein</fullName>
    </submittedName>
</protein>
<dbReference type="OrthoDB" id="69177at2759"/>
<accession>A0A1L9RV15</accession>
<organism evidence="1 2">
    <name type="scientific">Aspergillus wentii DTO 134E9</name>
    <dbReference type="NCBI Taxonomy" id="1073089"/>
    <lineage>
        <taxon>Eukaryota</taxon>
        <taxon>Fungi</taxon>
        <taxon>Dikarya</taxon>
        <taxon>Ascomycota</taxon>
        <taxon>Pezizomycotina</taxon>
        <taxon>Eurotiomycetes</taxon>
        <taxon>Eurotiomycetidae</taxon>
        <taxon>Eurotiales</taxon>
        <taxon>Aspergillaceae</taxon>
        <taxon>Aspergillus</taxon>
        <taxon>Aspergillus subgen. Cremei</taxon>
    </lineage>
</organism>
<reference evidence="2" key="1">
    <citation type="journal article" date="2017" name="Genome Biol.">
        <title>Comparative genomics reveals high biological diversity and specific adaptations in the industrially and medically important fungal genus Aspergillus.</title>
        <authorList>
            <person name="de Vries R.P."/>
            <person name="Riley R."/>
            <person name="Wiebenga A."/>
            <person name="Aguilar-Osorio G."/>
            <person name="Amillis S."/>
            <person name="Uchima C.A."/>
            <person name="Anderluh G."/>
            <person name="Asadollahi M."/>
            <person name="Askin M."/>
            <person name="Barry K."/>
            <person name="Battaglia E."/>
            <person name="Bayram O."/>
            <person name="Benocci T."/>
            <person name="Braus-Stromeyer S.A."/>
            <person name="Caldana C."/>
            <person name="Canovas D."/>
            <person name="Cerqueira G.C."/>
            <person name="Chen F."/>
            <person name="Chen W."/>
            <person name="Choi C."/>
            <person name="Clum A."/>
            <person name="Dos Santos R.A."/>
            <person name="Damasio A.R."/>
            <person name="Diallinas G."/>
            <person name="Emri T."/>
            <person name="Fekete E."/>
            <person name="Flipphi M."/>
            <person name="Freyberg S."/>
            <person name="Gallo A."/>
            <person name="Gournas C."/>
            <person name="Habgood R."/>
            <person name="Hainaut M."/>
            <person name="Harispe M.L."/>
            <person name="Henrissat B."/>
            <person name="Hilden K.S."/>
            <person name="Hope R."/>
            <person name="Hossain A."/>
            <person name="Karabika E."/>
            <person name="Karaffa L."/>
            <person name="Karanyi Z."/>
            <person name="Krasevec N."/>
            <person name="Kuo A."/>
            <person name="Kusch H."/>
            <person name="LaButti K."/>
            <person name="Lagendijk E.L."/>
            <person name="Lapidus A."/>
            <person name="Levasseur A."/>
            <person name="Lindquist E."/>
            <person name="Lipzen A."/>
            <person name="Logrieco A.F."/>
            <person name="MacCabe A."/>
            <person name="Maekelae M.R."/>
            <person name="Malavazi I."/>
            <person name="Melin P."/>
            <person name="Meyer V."/>
            <person name="Mielnichuk N."/>
            <person name="Miskei M."/>
            <person name="Molnar A.P."/>
            <person name="Mule G."/>
            <person name="Ngan C.Y."/>
            <person name="Orejas M."/>
            <person name="Orosz E."/>
            <person name="Ouedraogo J.P."/>
            <person name="Overkamp K.M."/>
            <person name="Park H.-S."/>
            <person name="Perrone G."/>
            <person name="Piumi F."/>
            <person name="Punt P.J."/>
            <person name="Ram A.F."/>
            <person name="Ramon A."/>
            <person name="Rauscher S."/>
            <person name="Record E."/>
            <person name="Riano-Pachon D.M."/>
            <person name="Robert V."/>
            <person name="Roehrig J."/>
            <person name="Ruller R."/>
            <person name="Salamov A."/>
            <person name="Salih N.S."/>
            <person name="Samson R.A."/>
            <person name="Sandor E."/>
            <person name="Sanguinetti M."/>
            <person name="Schuetze T."/>
            <person name="Sepcic K."/>
            <person name="Shelest E."/>
            <person name="Sherlock G."/>
            <person name="Sophianopoulou V."/>
            <person name="Squina F.M."/>
            <person name="Sun H."/>
            <person name="Susca A."/>
            <person name="Todd R.B."/>
            <person name="Tsang A."/>
            <person name="Unkles S.E."/>
            <person name="van de Wiele N."/>
            <person name="van Rossen-Uffink D."/>
            <person name="Oliveira J.V."/>
            <person name="Vesth T.C."/>
            <person name="Visser J."/>
            <person name="Yu J.-H."/>
            <person name="Zhou M."/>
            <person name="Andersen M.R."/>
            <person name="Archer D.B."/>
            <person name="Baker S.E."/>
            <person name="Benoit I."/>
            <person name="Brakhage A.A."/>
            <person name="Braus G.H."/>
            <person name="Fischer R."/>
            <person name="Frisvad J.C."/>
            <person name="Goldman G.H."/>
            <person name="Houbraken J."/>
            <person name="Oakley B."/>
            <person name="Pocsi I."/>
            <person name="Scazzocchio C."/>
            <person name="Seiboth B."/>
            <person name="vanKuyk P.A."/>
            <person name="Wortman J."/>
            <person name="Dyer P.S."/>
            <person name="Grigoriev I.V."/>
        </authorList>
    </citation>
    <scope>NUCLEOTIDE SEQUENCE [LARGE SCALE GENOMIC DNA]</scope>
    <source>
        <strain evidence="2">DTO 134E9</strain>
    </source>
</reference>
<sequence>MSLSSSILDNTKANPTIRRVDFVKQGLPDLDGCYAWVLDDVLDADECEALISWSPPFGNLGA</sequence>
<name>A0A1L9RV15_ASPWE</name>
<gene>
    <name evidence="1" type="ORF">ASPWEDRAFT_36449</name>
</gene>
<dbReference type="EMBL" id="KV878210">
    <property type="protein sequence ID" value="OJJ38771.1"/>
    <property type="molecule type" value="Genomic_DNA"/>
</dbReference>
<dbReference type="RefSeq" id="XP_040692447.1">
    <property type="nucleotide sequence ID" value="XM_040834462.1"/>
</dbReference>